<name>A0A520RX48_9GAMM</name>
<dbReference type="InterPro" id="IPR011990">
    <property type="entry name" value="TPR-like_helical_dom_sf"/>
</dbReference>
<dbReference type="AlphaFoldDB" id="A0A520RX48"/>
<evidence type="ECO:0000313" key="5">
    <source>
        <dbReference type="EMBL" id="RZO74806.1"/>
    </source>
</evidence>
<feature type="transmembrane region" description="Helical" evidence="4">
    <location>
        <begin position="213"/>
        <end position="232"/>
    </location>
</feature>
<organism evidence="5 6">
    <name type="scientific">OM182 bacterium</name>
    <dbReference type="NCBI Taxonomy" id="2510334"/>
    <lineage>
        <taxon>Bacteria</taxon>
        <taxon>Pseudomonadati</taxon>
        <taxon>Pseudomonadota</taxon>
        <taxon>Gammaproteobacteria</taxon>
        <taxon>OMG group</taxon>
        <taxon>OM182 clade</taxon>
    </lineage>
</organism>
<dbReference type="PROSITE" id="PS50005">
    <property type="entry name" value="TPR"/>
    <property type="match status" value="3"/>
</dbReference>
<sequence>MTASRSTYLKTYGWSFLFFVLALMSKSMAVSLPLSLMLFDVCLRRQQVTEQGVAGAIKVLFIEKLPFILIMLIAMAVTLATQSASEYAPVGFVGRLTFFVAGIEHYAISFVLPIGLSPFYPAAIAGINGLGVLTLLLFGSLLAWSLFRLANSRIAQAVSLVLLFFLLSLAPVSGLVPIGEHAFADRYSYIPLVGFYGMAGYLWACWQQGVPRNPLPVLALLVCCSLLSLQSARYKQVWRNDLDFWSTIVEEFPTQAAMPIDNLANAHAVAGDYERAISSYRRSIAVQPSQALPYINLAGIYDFTDKSEQALAVLNEGLAINPDNTALLSRTGRALVERGELNAAQVLLERALSLNPDLPDTLLSAGMLHQRAGRLEAALQVLARVPPSMPQHYQANLHILEILMSQQSEFAMAQLMEMVKVYGVTPQLEQARQLLGR</sequence>
<feature type="repeat" description="TPR" evidence="3">
    <location>
        <begin position="291"/>
        <end position="324"/>
    </location>
</feature>
<dbReference type="InterPro" id="IPR019734">
    <property type="entry name" value="TPR_rpt"/>
</dbReference>
<keyword evidence="1" id="KW-0677">Repeat</keyword>
<feature type="transmembrane region" description="Helical" evidence="4">
    <location>
        <begin position="188"/>
        <end position="206"/>
    </location>
</feature>
<keyword evidence="4" id="KW-0472">Membrane</keyword>
<dbReference type="EMBL" id="SHAH01000082">
    <property type="protein sequence ID" value="RZO74806.1"/>
    <property type="molecule type" value="Genomic_DNA"/>
</dbReference>
<dbReference type="InterPro" id="IPR052346">
    <property type="entry name" value="O-mannosyl-transferase_TMTC"/>
</dbReference>
<dbReference type="Gene3D" id="1.25.40.10">
    <property type="entry name" value="Tetratricopeptide repeat domain"/>
    <property type="match status" value="1"/>
</dbReference>
<dbReference type="PANTHER" id="PTHR44227">
    <property type="match status" value="1"/>
</dbReference>
<keyword evidence="4" id="KW-0812">Transmembrane</keyword>
<dbReference type="SMART" id="SM00028">
    <property type="entry name" value="TPR"/>
    <property type="match status" value="3"/>
</dbReference>
<dbReference type="Proteomes" id="UP000320404">
    <property type="component" value="Unassembled WGS sequence"/>
</dbReference>
<feature type="repeat" description="TPR" evidence="3">
    <location>
        <begin position="325"/>
        <end position="358"/>
    </location>
</feature>
<feature type="transmembrane region" description="Helical" evidence="4">
    <location>
        <begin position="154"/>
        <end position="176"/>
    </location>
</feature>
<evidence type="ECO:0000313" key="6">
    <source>
        <dbReference type="Proteomes" id="UP000320404"/>
    </source>
</evidence>
<dbReference type="PANTHER" id="PTHR44227:SF3">
    <property type="entry name" value="PROTEIN O-MANNOSYL-TRANSFERASE TMTC4"/>
    <property type="match status" value="1"/>
</dbReference>
<evidence type="ECO:0000256" key="2">
    <source>
        <dbReference type="ARBA" id="ARBA00022803"/>
    </source>
</evidence>
<feature type="transmembrane region" description="Helical" evidence="4">
    <location>
        <begin position="92"/>
        <end position="116"/>
    </location>
</feature>
<evidence type="ECO:0000256" key="4">
    <source>
        <dbReference type="SAM" id="Phobius"/>
    </source>
</evidence>
<gene>
    <name evidence="5" type="ORF">EVA69_05285</name>
</gene>
<feature type="repeat" description="TPR" evidence="3">
    <location>
        <begin position="257"/>
        <end position="290"/>
    </location>
</feature>
<dbReference type="Pfam" id="PF14559">
    <property type="entry name" value="TPR_19"/>
    <property type="match status" value="2"/>
</dbReference>
<protein>
    <submittedName>
        <fullName evidence="5">Tetratricopeptide repeat protein</fullName>
    </submittedName>
</protein>
<feature type="transmembrane region" description="Helical" evidence="4">
    <location>
        <begin position="53"/>
        <end position="80"/>
    </location>
</feature>
<evidence type="ECO:0000256" key="1">
    <source>
        <dbReference type="ARBA" id="ARBA00022737"/>
    </source>
</evidence>
<dbReference type="SUPFAM" id="SSF48452">
    <property type="entry name" value="TPR-like"/>
    <property type="match status" value="1"/>
</dbReference>
<evidence type="ECO:0000256" key="3">
    <source>
        <dbReference type="PROSITE-ProRule" id="PRU00339"/>
    </source>
</evidence>
<proteinExistence type="predicted"/>
<comment type="caution">
    <text evidence="5">The sequence shown here is derived from an EMBL/GenBank/DDBJ whole genome shotgun (WGS) entry which is preliminary data.</text>
</comment>
<reference evidence="5 6" key="1">
    <citation type="submission" date="2019-02" db="EMBL/GenBank/DDBJ databases">
        <title>Prokaryotic population dynamics and viral predation in marine succession experiment using metagenomics: the confinement effect.</title>
        <authorList>
            <person name="Haro-Moreno J.M."/>
            <person name="Rodriguez-Valera F."/>
            <person name="Lopez-Perez M."/>
        </authorList>
    </citation>
    <scope>NUCLEOTIDE SEQUENCE [LARGE SCALE GENOMIC DNA]</scope>
    <source>
        <strain evidence="5">MED-G158</strain>
    </source>
</reference>
<accession>A0A520RX48</accession>
<keyword evidence="2 3" id="KW-0802">TPR repeat</keyword>
<keyword evidence="4" id="KW-1133">Transmembrane helix</keyword>
<feature type="transmembrane region" description="Helical" evidence="4">
    <location>
        <begin position="122"/>
        <end position="147"/>
    </location>
</feature>